<sequence length="235" mass="24181">MTLQGKVALVTGGSRGIGRAIAEVLTAAGAKVAICHADDDAETVPVALSVRADVSSEADVISLFDRIEAELGTPEIVVNNAGILHEAPLAETTLADFDRVIAVNLRGGFLVAREAARRMESGRILNIASDLGLLGRENMAAYSASKGGIIALTRSMARELAPKILVNAIAPGPIDTDMTSPGAMSPEALAKDLDTPLARFGRPEEVAALATFLAGPQAGFITGQCYGVNGGSVMT</sequence>
<comment type="similarity">
    <text evidence="1">Belongs to the short-chain dehydrogenases/reductases (SDR) family.</text>
</comment>
<evidence type="ECO:0000256" key="1">
    <source>
        <dbReference type="ARBA" id="ARBA00006484"/>
    </source>
</evidence>
<dbReference type="STRING" id="571298.SAMN04488026_100133"/>
<dbReference type="GO" id="GO:0006633">
    <property type="term" value="P:fatty acid biosynthetic process"/>
    <property type="evidence" value="ECO:0007669"/>
    <property type="project" value="TreeGrafter"/>
</dbReference>
<protein>
    <submittedName>
        <fullName evidence="4">3-oxoacyl-[acyl-carrier protein] reductase</fullName>
    </submittedName>
</protein>
<dbReference type="SUPFAM" id="SSF51735">
    <property type="entry name" value="NAD(P)-binding Rossmann-fold domains"/>
    <property type="match status" value="1"/>
</dbReference>
<dbReference type="Gene3D" id="3.40.50.720">
    <property type="entry name" value="NAD(P)-binding Rossmann-like Domain"/>
    <property type="match status" value="1"/>
</dbReference>
<dbReference type="PROSITE" id="PS00061">
    <property type="entry name" value="ADH_SHORT"/>
    <property type="match status" value="1"/>
</dbReference>
<dbReference type="GO" id="GO:0016616">
    <property type="term" value="F:oxidoreductase activity, acting on the CH-OH group of donors, NAD or NADP as acceptor"/>
    <property type="evidence" value="ECO:0007669"/>
    <property type="project" value="TreeGrafter"/>
</dbReference>
<dbReference type="PRINTS" id="PR00080">
    <property type="entry name" value="SDRFAMILY"/>
</dbReference>
<evidence type="ECO:0000259" key="3">
    <source>
        <dbReference type="SMART" id="SM00822"/>
    </source>
</evidence>
<gene>
    <name evidence="4" type="ORF">SAMN04488026_100133</name>
</gene>
<dbReference type="Pfam" id="PF13561">
    <property type="entry name" value="adh_short_C2"/>
    <property type="match status" value="1"/>
</dbReference>
<dbReference type="GO" id="GO:0048038">
    <property type="term" value="F:quinone binding"/>
    <property type="evidence" value="ECO:0007669"/>
    <property type="project" value="TreeGrafter"/>
</dbReference>
<keyword evidence="2" id="KW-0560">Oxidoreductase</keyword>
<evidence type="ECO:0000256" key="2">
    <source>
        <dbReference type="ARBA" id="ARBA00023002"/>
    </source>
</evidence>
<dbReference type="InterPro" id="IPR020904">
    <property type="entry name" value="Sc_DH/Rdtase_CS"/>
</dbReference>
<dbReference type="OrthoDB" id="9797020at2"/>
<name>A0A1G8IGQ5_9RHOB</name>
<dbReference type="RefSeq" id="WP_093147089.1">
    <property type="nucleotide sequence ID" value="NZ_FNEK01000001.1"/>
</dbReference>
<dbReference type="InterPro" id="IPR036291">
    <property type="entry name" value="NAD(P)-bd_dom_sf"/>
</dbReference>
<dbReference type="PANTHER" id="PTHR42760">
    <property type="entry name" value="SHORT-CHAIN DEHYDROGENASES/REDUCTASES FAMILY MEMBER"/>
    <property type="match status" value="1"/>
</dbReference>
<accession>A0A1G8IGQ5</accession>
<dbReference type="PRINTS" id="PR00081">
    <property type="entry name" value="GDHRDH"/>
</dbReference>
<dbReference type="Proteomes" id="UP000199382">
    <property type="component" value="Unassembled WGS sequence"/>
</dbReference>
<dbReference type="EMBL" id="FNEK01000001">
    <property type="protein sequence ID" value="SDI18094.1"/>
    <property type="molecule type" value="Genomic_DNA"/>
</dbReference>
<dbReference type="InterPro" id="IPR002347">
    <property type="entry name" value="SDR_fam"/>
</dbReference>
<dbReference type="AlphaFoldDB" id="A0A1G8IGQ5"/>
<reference evidence="4 5" key="1">
    <citation type="submission" date="2016-10" db="EMBL/GenBank/DDBJ databases">
        <authorList>
            <person name="de Groot N.N."/>
        </authorList>
    </citation>
    <scope>NUCLEOTIDE SEQUENCE [LARGE SCALE GENOMIC DNA]</scope>
    <source>
        <strain evidence="4 5">DSM 25294</strain>
    </source>
</reference>
<dbReference type="FunFam" id="3.40.50.720:FF:000084">
    <property type="entry name" value="Short-chain dehydrogenase reductase"/>
    <property type="match status" value="1"/>
</dbReference>
<feature type="domain" description="Ketoreductase" evidence="3">
    <location>
        <begin position="6"/>
        <end position="172"/>
    </location>
</feature>
<proteinExistence type="inferred from homology"/>
<keyword evidence="5" id="KW-1185">Reference proteome</keyword>
<evidence type="ECO:0000313" key="4">
    <source>
        <dbReference type="EMBL" id="SDI18094.1"/>
    </source>
</evidence>
<organism evidence="4 5">
    <name type="scientific">Aliiruegeria lutimaris</name>
    <dbReference type="NCBI Taxonomy" id="571298"/>
    <lineage>
        <taxon>Bacteria</taxon>
        <taxon>Pseudomonadati</taxon>
        <taxon>Pseudomonadota</taxon>
        <taxon>Alphaproteobacteria</taxon>
        <taxon>Rhodobacterales</taxon>
        <taxon>Roseobacteraceae</taxon>
        <taxon>Aliiruegeria</taxon>
    </lineage>
</organism>
<dbReference type="InterPro" id="IPR057326">
    <property type="entry name" value="KR_dom"/>
</dbReference>
<dbReference type="PANTHER" id="PTHR42760:SF133">
    <property type="entry name" value="3-OXOACYL-[ACYL-CARRIER-PROTEIN] REDUCTASE"/>
    <property type="match status" value="1"/>
</dbReference>
<evidence type="ECO:0000313" key="5">
    <source>
        <dbReference type="Proteomes" id="UP000199382"/>
    </source>
</evidence>
<dbReference type="SMART" id="SM00822">
    <property type="entry name" value="PKS_KR"/>
    <property type="match status" value="1"/>
</dbReference>